<name>A0AAD1D8T2_SPHMI</name>
<keyword evidence="5" id="KW-0067">ATP-binding</keyword>
<evidence type="ECO:0000256" key="9">
    <source>
        <dbReference type="ARBA" id="ARBA00044145"/>
    </source>
</evidence>
<evidence type="ECO:0000256" key="11">
    <source>
        <dbReference type="SAM" id="MobiDB-lite"/>
    </source>
</evidence>
<feature type="compositionally biased region" description="Low complexity" evidence="11">
    <location>
        <begin position="381"/>
        <end position="391"/>
    </location>
</feature>
<keyword evidence="4" id="KW-0547">Nucleotide-binding</keyword>
<dbReference type="Pfam" id="PF21654">
    <property type="entry name" value="DncV-like_NTFase"/>
    <property type="match status" value="1"/>
</dbReference>
<evidence type="ECO:0000256" key="3">
    <source>
        <dbReference type="ARBA" id="ARBA00022723"/>
    </source>
</evidence>
<feature type="compositionally biased region" description="Polar residues" evidence="11">
    <location>
        <begin position="392"/>
        <end position="406"/>
    </location>
</feature>
<keyword evidence="2" id="KW-0548">Nucleotidyltransferase</keyword>
<dbReference type="GO" id="GO:0051607">
    <property type="term" value="P:defense response to virus"/>
    <property type="evidence" value="ECO:0007669"/>
    <property type="project" value="UniProtKB-KW"/>
</dbReference>
<accession>A0AAD1D8T2</accession>
<feature type="domain" description="Cyclic GMP-AMP synthase DncV-like nucleotidyltransferase" evidence="12">
    <location>
        <begin position="56"/>
        <end position="141"/>
    </location>
</feature>
<evidence type="ECO:0000313" key="13">
    <source>
        <dbReference type="EMBL" id="BBE35522.1"/>
    </source>
</evidence>
<dbReference type="KEGG" id="smic:SmB9_31800"/>
<reference evidence="13 14" key="1">
    <citation type="submission" date="2018-06" db="EMBL/GenBank/DDBJ databases">
        <title>Complete Genome Sequence of the Microcystin-Degrading Bacterium Sphingosinicella microcystinivorans Strain B-9.</title>
        <authorList>
            <person name="Jin H."/>
            <person name="Nishizawa T."/>
            <person name="Guo Y."/>
            <person name="Nishizawa A."/>
            <person name="Park H."/>
            <person name="Kato H."/>
            <person name="Tsuji K."/>
            <person name="Harada K."/>
        </authorList>
    </citation>
    <scope>NUCLEOTIDE SEQUENCE [LARGE SCALE GENOMIC DNA]</scope>
    <source>
        <strain evidence="13 14">B9</strain>
    </source>
</reference>
<dbReference type="GO" id="GO:0005524">
    <property type="term" value="F:ATP binding"/>
    <property type="evidence" value="ECO:0007669"/>
    <property type="project" value="UniProtKB-KW"/>
</dbReference>
<protein>
    <recommendedName>
        <fullName evidence="9">Cyclic GMP-AMP synthase</fullName>
    </recommendedName>
</protein>
<comment type="catalytic activity">
    <reaction evidence="10">
        <text>GTP + ATP = 3',3'-cGAMP + 2 diphosphate</text>
        <dbReference type="Rhea" id="RHEA:35647"/>
        <dbReference type="ChEBI" id="CHEBI:30616"/>
        <dbReference type="ChEBI" id="CHEBI:33019"/>
        <dbReference type="ChEBI" id="CHEBI:37565"/>
        <dbReference type="ChEBI" id="CHEBI:71501"/>
    </reaction>
    <physiologicalReaction direction="left-to-right" evidence="10">
        <dbReference type="Rhea" id="RHEA:35648"/>
    </physiologicalReaction>
</comment>
<gene>
    <name evidence="13" type="ORF">SmB9_31800</name>
</gene>
<evidence type="ECO:0000259" key="12">
    <source>
        <dbReference type="Pfam" id="PF21654"/>
    </source>
</evidence>
<proteinExistence type="predicted"/>
<dbReference type="GO" id="GO:0046872">
    <property type="term" value="F:metal ion binding"/>
    <property type="evidence" value="ECO:0007669"/>
    <property type="project" value="UniProtKB-KW"/>
</dbReference>
<evidence type="ECO:0000256" key="2">
    <source>
        <dbReference type="ARBA" id="ARBA00022695"/>
    </source>
</evidence>
<evidence type="ECO:0000256" key="5">
    <source>
        <dbReference type="ARBA" id="ARBA00022840"/>
    </source>
</evidence>
<keyword evidence="7" id="KW-0546">Nucleotide metabolism</keyword>
<keyword evidence="1" id="KW-0808">Transferase</keyword>
<keyword evidence="8" id="KW-0051">Antiviral defense</keyword>
<evidence type="ECO:0000256" key="1">
    <source>
        <dbReference type="ARBA" id="ARBA00022679"/>
    </source>
</evidence>
<dbReference type="CDD" id="cd05400">
    <property type="entry name" value="NT_2-5OAS_ClassI-CCAase"/>
    <property type="match status" value="1"/>
</dbReference>
<evidence type="ECO:0000256" key="4">
    <source>
        <dbReference type="ARBA" id="ARBA00022741"/>
    </source>
</evidence>
<sequence>MTMATNATSIAKTYLESLAEELEISDTRYEQAQESYASLGRWFGRPASTLRDYDPAVYVQGSFGLGTVIKPLHAEEEYDVDAVCELKALNKSQLSQETLKTMVGAEIESYRRSQAMTKPLREGRRCWTLNYADGAQFHMDVVPALPNARDVRILLDSKGLDSTRAATAIAITDNERFGYADISDDWPRSNPKGYLEWFKSRMRVILEKRRRAMADAAKASVEAIPDYKVRTPLQSSIMILKRHRDIMFVKDELNTCPISIIITTLAAHSYRGEEEIADALLSILTGMEAHIARDARGRAIIANPSDPLENFADKWSEFPEREQAFYTWLRQAQRDFAHAASLADRKAITDSLSPHVGTDLAKRAADRSAGTPSGLLRAATGAAAGSLSSPSFGNTARTPTKPQGFA</sequence>
<dbReference type="Proteomes" id="UP000275727">
    <property type="component" value="Chromosome"/>
</dbReference>
<dbReference type="InterPro" id="IPR048445">
    <property type="entry name" value="DncV-like_NTFase"/>
</dbReference>
<dbReference type="AlphaFoldDB" id="A0AAD1D8T2"/>
<evidence type="ECO:0000256" key="10">
    <source>
        <dbReference type="ARBA" id="ARBA00048304"/>
    </source>
</evidence>
<evidence type="ECO:0000256" key="7">
    <source>
        <dbReference type="ARBA" id="ARBA00023080"/>
    </source>
</evidence>
<keyword evidence="6" id="KW-0460">Magnesium</keyword>
<keyword evidence="3" id="KW-0479">Metal-binding</keyword>
<evidence type="ECO:0000256" key="8">
    <source>
        <dbReference type="ARBA" id="ARBA00023118"/>
    </source>
</evidence>
<dbReference type="EMBL" id="AP018711">
    <property type="protein sequence ID" value="BBE35522.1"/>
    <property type="molecule type" value="Genomic_DNA"/>
</dbReference>
<evidence type="ECO:0000313" key="14">
    <source>
        <dbReference type="Proteomes" id="UP000275727"/>
    </source>
</evidence>
<dbReference type="InterPro" id="IPR006116">
    <property type="entry name" value="NT_2-5OAS_ClassI-CCAase"/>
</dbReference>
<dbReference type="GO" id="GO:0009117">
    <property type="term" value="P:nucleotide metabolic process"/>
    <property type="evidence" value="ECO:0007669"/>
    <property type="project" value="UniProtKB-KW"/>
</dbReference>
<dbReference type="GO" id="GO:0016779">
    <property type="term" value="F:nucleotidyltransferase activity"/>
    <property type="evidence" value="ECO:0007669"/>
    <property type="project" value="UniProtKB-KW"/>
</dbReference>
<organism evidence="13 14">
    <name type="scientific">Sphingosinicella microcystinivorans</name>
    <dbReference type="NCBI Taxonomy" id="335406"/>
    <lineage>
        <taxon>Bacteria</taxon>
        <taxon>Pseudomonadati</taxon>
        <taxon>Pseudomonadota</taxon>
        <taxon>Alphaproteobacteria</taxon>
        <taxon>Sphingomonadales</taxon>
        <taxon>Sphingosinicellaceae</taxon>
        <taxon>Sphingosinicella</taxon>
    </lineage>
</organism>
<evidence type="ECO:0000256" key="6">
    <source>
        <dbReference type="ARBA" id="ARBA00022842"/>
    </source>
</evidence>
<feature type="region of interest" description="Disordered" evidence="11">
    <location>
        <begin position="381"/>
        <end position="406"/>
    </location>
</feature>